<dbReference type="EMBL" id="JBHSFV010000007">
    <property type="protein sequence ID" value="MFC4634816.1"/>
    <property type="molecule type" value="Genomic_DNA"/>
</dbReference>
<organism evidence="1 2">
    <name type="scientific">Dokdonia ponticola</name>
    <dbReference type="NCBI Taxonomy" id="2041041"/>
    <lineage>
        <taxon>Bacteria</taxon>
        <taxon>Pseudomonadati</taxon>
        <taxon>Bacteroidota</taxon>
        <taxon>Flavobacteriia</taxon>
        <taxon>Flavobacteriales</taxon>
        <taxon>Flavobacteriaceae</taxon>
        <taxon>Dokdonia</taxon>
    </lineage>
</organism>
<reference evidence="2" key="1">
    <citation type="journal article" date="2019" name="Int. J. Syst. Evol. Microbiol.">
        <title>The Global Catalogue of Microorganisms (GCM) 10K type strain sequencing project: providing services to taxonomists for standard genome sequencing and annotation.</title>
        <authorList>
            <consortium name="The Broad Institute Genomics Platform"/>
            <consortium name="The Broad Institute Genome Sequencing Center for Infectious Disease"/>
            <person name="Wu L."/>
            <person name="Ma J."/>
        </authorList>
    </citation>
    <scope>NUCLEOTIDE SEQUENCE [LARGE SCALE GENOMIC DNA]</scope>
    <source>
        <strain evidence="2">YJ-61-S</strain>
    </source>
</reference>
<comment type="caution">
    <text evidence="1">The sequence shown here is derived from an EMBL/GenBank/DDBJ whole genome shotgun (WGS) entry which is preliminary data.</text>
</comment>
<evidence type="ECO:0000313" key="1">
    <source>
        <dbReference type="EMBL" id="MFC4634816.1"/>
    </source>
</evidence>
<name>A0ABV9HZN7_9FLAO</name>
<dbReference type="PROSITE" id="PS51257">
    <property type="entry name" value="PROKAR_LIPOPROTEIN"/>
    <property type="match status" value="1"/>
</dbReference>
<dbReference type="Proteomes" id="UP001596043">
    <property type="component" value="Unassembled WGS sequence"/>
</dbReference>
<evidence type="ECO:0000313" key="2">
    <source>
        <dbReference type="Proteomes" id="UP001596043"/>
    </source>
</evidence>
<proteinExistence type="predicted"/>
<accession>A0ABV9HZN7</accession>
<dbReference type="RefSeq" id="WP_379979440.1">
    <property type="nucleotide sequence ID" value="NZ_JBHSFV010000007.1"/>
</dbReference>
<gene>
    <name evidence="1" type="ORF">ACFO3O_12915</name>
</gene>
<sequence length="137" mass="15295">MKSTFFKPLTTLFILILTIGCSVENEEIIEQTTFEQVEQRASNPISQQTLTPIQVTYVPNLTHAEVNAIRATYTNDGFINLSSFEYCPNTNHEVEIWYASIQPCNTCGGPRDPKGHLESNSGVSKVHINVDHCNPVP</sequence>
<protein>
    <submittedName>
        <fullName evidence="1">Uncharacterized protein</fullName>
    </submittedName>
</protein>
<keyword evidence="2" id="KW-1185">Reference proteome</keyword>